<comment type="function">
    <text evidence="9">Catalyzes the phosphorylation of thiamine to thiamine pyrophosphate (TPP) utilizing UTP and therefore links the biosynthesis of TPP to pyrimidines metabolism. By producing thiamine pyrophosphate, a cofactor of the mitochondrial pyruvate dehydrogenase indirectly regulates pyruvate oxidation and lipogenesis. Although it can also catalyze thiamine phosphorylation using ATP and CTP in vitro, it does so with significantly lower efficiency and without physiological relevance evidence.</text>
</comment>
<dbReference type="EMBL" id="JAUDFV010000153">
    <property type="protein sequence ID" value="KAL2716942.1"/>
    <property type="molecule type" value="Genomic_DNA"/>
</dbReference>
<dbReference type="Proteomes" id="UP001607302">
    <property type="component" value="Unassembled WGS sequence"/>
</dbReference>
<dbReference type="GO" id="GO:0009229">
    <property type="term" value="P:thiamine diphosphate biosynthetic process"/>
    <property type="evidence" value="ECO:0007669"/>
    <property type="project" value="UniProtKB-ARBA"/>
</dbReference>
<comment type="caution">
    <text evidence="13">The sequence shown here is derived from an EMBL/GenBank/DDBJ whole genome shotgun (WGS) entry which is preliminary data.</text>
</comment>
<evidence type="ECO:0000256" key="5">
    <source>
        <dbReference type="ARBA" id="ARBA00022741"/>
    </source>
</evidence>
<dbReference type="PANTHER" id="PTHR13622:SF8">
    <property type="entry name" value="THIAMIN PYROPHOSPHOKINASE 1"/>
    <property type="match status" value="1"/>
</dbReference>
<comment type="pathway">
    <text evidence="1">Cofactor biosynthesis; thiamine diphosphate biosynthesis; thiamine diphosphate from thiamine: step 1/1.</text>
</comment>
<dbReference type="SMART" id="SM00983">
    <property type="entry name" value="TPK_B1_binding"/>
    <property type="match status" value="1"/>
</dbReference>
<dbReference type="NCBIfam" id="TIGR01378">
    <property type="entry name" value="thi_PPkinase"/>
    <property type="match status" value="1"/>
</dbReference>
<evidence type="ECO:0000256" key="2">
    <source>
        <dbReference type="ARBA" id="ARBA00006785"/>
    </source>
</evidence>
<dbReference type="GO" id="GO:0005524">
    <property type="term" value="F:ATP binding"/>
    <property type="evidence" value="ECO:0007669"/>
    <property type="project" value="UniProtKB-KW"/>
</dbReference>
<comment type="subunit">
    <text evidence="3">Homodimer.</text>
</comment>
<comment type="catalytic activity">
    <reaction evidence="8">
        <text>thiamine + UTP = thiamine diphosphate + UMP + H(+)</text>
        <dbReference type="Rhea" id="RHEA:79423"/>
        <dbReference type="ChEBI" id="CHEBI:15378"/>
        <dbReference type="ChEBI" id="CHEBI:18385"/>
        <dbReference type="ChEBI" id="CHEBI:46398"/>
        <dbReference type="ChEBI" id="CHEBI:57865"/>
        <dbReference type="ChEBI" id="CHEBI:58937"/>
    </reaction>
    <physiologicalReaction direction="left-to-right" evidence="8">
        <dbReference type="Rhea" id="RHEA:79424"/>
    </physiologicalReaction>
</comment>
<evidence type="ECO:0000256" key="8">
    <source>
        <dbReference type="ARBA" id="ARBA00050898"/>
    </source>
</evidence>
<dbReference type="GO" id="GO:0004788">
    <property type="term" value="F:thiamine diphosphokinase activity"/>
    <property type="evidence" value="ECO:0007669"/>
    <property type="project" value="UniProtKB-ARBA"/>
</dbReference>
<gene>
    <name evidence="13" type="ORF">V1478_012642</name>
</gene>
<keyword evidence="7" id="KW-0067">ATP-binding</keyword>
<dbReference type="InterPro" id="IPR007371">
    <property type="entry name" value="TPK_catalytic"/>
</dbReference>
<dbReference type="SUPFAM" id="SSF63862">
    <property type="entry name" value="Thiamin pyrophosphokinase, substrate-binding domain"/>
    <property type="match status" value="1"/>
</dbReference>
<dbReference type="GO" id="GO:0016301">
    <property type="term" value="F:kinase activity"/>
    <property type="evidence" value="ECO:0007669"/>
    <property type="project" value="UniProtKB-KW"/>
</dbReference>
<feature type="domain" description="Thiamin pyrophosphokinase thiamin-binding" evidence="12">
    <location>
        <begin position="187"/>
        <end position="256"/>
    </location>
</feature>
<dbReference type="InterPro" id="IPR006282">
    <property type="entry name" value="Thi_PPkinase"/>
</dbReference>
<evidence type="ECO:0000256" key="11">
    <source>
        <dbReference type="ARBA" id="ARBA00076797"/>
    </source>
</evidence>
<evidence type="ECO:0000259" key="12">
    <source>
        <dbReference type="SMART" id="SM00983"/>
    </source>
</evidence>
<sequence length="280" mass="31820">MQHASEIEKNVWDPLNIFHITDDYKYAVIVLNCPICLKHNLMLPLWEKAQVTITVDGGTNRWLNYLKEQGIDLLNGNYSKYVPTFITGDMDSSSPYIVHRVQDIGSKIIITPDQMFTDYTKALIQLDLYTKKENINLNGIFVIVENSGRFDHLLGNINTLYKADKIIQNVQIIQVASDSLTWLLKPGFHRIKIPDMLLQENNWCGLLPIGAPANQITTTGLKWNLDNASMQFGGLVSTSNTYDKYPEVTVNTDISLIWTMGIEPLMNTINDMENLSMNAY</sequence>
<evidence type="ECO:0000313" key="13">
    <source>
        <dbReference type="EMBL" id="KAL2716942.1"/>
    </source>
</evidence>
<dbReference type="FunFam" id="3.40.50.10240:FF:000006">
    <property type="entry name" value="Thiamin pyrophosphokinase 1"/>
    <property type="match status" value="1"/>
</dbReference>
<dbReference type="InterPro" id="IPR007373">
    <property type="entry name" value="Thiamin_PyroPKinase_B1-bd"/>
</dbReference>
<evidence type="ECO:0000256" key="9">
    <source>
        <dbReference type="ARBA" id="ARBA00055888"/>
    </source>
</evidence>
<dbReference type="Pfam" id="PF04265">
    <property type="entry name" value="TPK_B1_binding"/>
    <property type="match status" value="1"/>
</dbReference>
<dbReference type="Pfam" id="PF04263">
    <property type="entry name" value="TPK_catalytic"/>
    <property type="match status" value="1"/>
</dbReference>
<protein>
    <recommendedName>
        <fullName evidence="10">Thiamine pyrophosphokinase 1</fullName>
    </recommendedName>
    <alternativeName>
        <fullName evidence="11">Thiamin pyrophosphokinase 1</fullName>
    </alternativeName>
</protein>
<accession>A0ABD2A8H7</accession>
<dbReference type="GO" id="GO:0005829">
    <property type="term" value="C:cytosol"/>
    <property type="evidence" value="ECO:0007669"/>
    <property type="project" value="UniProtKB-ARBA"/>
</dbReference>
<evidence type="ECO:0000256" key="10">
    <source>
        <dbReference type="ARBA" id="ARBA00074758"/>
    </source>
</evidence>
<dbReference type="SUPFAM" id="SSF63999">
    <property type="entry name" value="Thiamin pyrophosphokinase, catalytic domain"/>
    <property type="match status" value="1"/>
</dbReference>
<keyword evidence="6" id="KW-0418">Kinase</keyword>
<dbReference type="Gene3D" id="2.60.120.320">
    <property type="entry name" value="Thiamin pyrophosphokinase, thiamin-binding domain"/>
    <property type="match status" value="1"/>
</dbReference>
<keyword evidence="14" id="KW-1185">Reference proteome</keyword>
<dbReference type="FunFam" id="2.60.120.320:FF:000002">
    <property type="entry name" value="Thiamine pyrophosphokinase"/>
    <property type="match status" value="1"/>
</dbReference>
<dbReference type="PANTHER" id="PTHR13622">
    <property type="entry name" value="THIAMIN PYROPHOSPHOKINASE"/>
    <property type="match status" value="1"/>
</dbReference>
<evidence type="ECO:0000256" key="1">
    <source>
        <dbReference type="ARBA" id="ARBA00005078"/>
    </source>
</evidence>
<dbReference type="InterPro" id="IPR036371">
    <property type="entry name" value="TPK_B1-bd_sf"/>
</dbReference>
<name>A0ABD2A8H7_VESSQ</name>
<organism evidence="13 14">
    <name type="scientific">Vespula squamosa</name>
    <name type="common">Southern yellow jacket</name>
    <name type="synonym">Wasp</name>
    <dbReference type="NCBI Taxonomy" id="30214"/>
    <lineage>
        <taxon>Eukaryota</taxon>
        <taxon>Metazoa</taxon>
        <taxon>Ecdysozoa</taxon>
        <taxon>Arthropoda</taxon>
        <taxon>Hexapoda</taxon>
        <taxon>Insecta</taxon>
        <taxon>Pterygota</taxon>
        <taxon>Neoptera</taxon>
        <taxon>Endopterygota</taxon>
        <taxon>Hymenoptera</taxon>
        <taxon>Apocrita</taxon>
        <taxon>Aculeata</taxon>
        <taxon>Vespoidea</taxon>
        <taxon>Vespidae</taxon>
        <taxon>Vespinae</taxon>
        <taxon>Vespula</taxon>
    </lineage>
</organism>
<proteinExistence type="inferred from homology"/>
<evidence type="ECO:0000256" key="6">
    <source>
        <dbReference type="ARBA" id="ARBA00022777"/>
    </source>
</evidence>
<keyword evidence="4" id="KW-0808">Transferase</keyword>
<evidence type="ECO:0000256" key="7">
    <source>
        <dbReference type="ARBA" id="ARBA00022840"/>
    </source>
</evidence>
<dbReference type="CDD" id="cd07995">
    <property type="entry name" value="TPK"/>
    <property type="match status" value="1"/>
</dbReference>
<keyword evidence="5" id="KW-0547">Nucleotide-binding</keyword>
<evidence type="ECO:0000313" key="14">
    <source>
        <dbReference type="Proteomes" id="UP001607302"/>
    </source>
</evidence>
<dbReference type="AlphaFoldDB" id="A0ABD2A8H7"/>
<comment type="similarity">
    <text evidence="2">Belongs to the thiamine pyrophosphokinase family.</text>
</comment>
<evidence type="ECO:0000256" key="4">
    <source>
        <dbReference type="ARBA" id="ARBA00022679"/>
    </source>
</evidence>
<reference evidence="13 14" key="1">
    <citation type="journal article" date="2024" name="Ann. Entomol. Soc. Am.">
        <title>Genomic analyses of the southern and eastern yellowjacket wasps (Hymenoptera: Vespidae) reveal evolutionary signatures of social life.</title>
        <authorList>
            <person name="Catto M.A."/>
            <person name="Caine P.B."/>
            <person name="Orr S.E."/>
            <person name="Hunt B.G."/>
            <person name="Goodisman M.A.D."/>
        </authorList>
    </citation>
    <scope>NUCLEOTIDE SEQUENCE [LARGE SCALE GENOMIC DNA]</scope>
    <source>
        <strain evidence="13">233</strain>
        <tissue evidence="13">Head and thorax</tissue>
    </source>
</reference>
<dbReference type="InterPro" id="IPR036759">
    <property type="entry name" value="TPK_catalytic_sf"/>
</dbReference>
<evidence type="ECO:0000256" key="3">
    <source>
        <dbReference type="ARBA" id="ARBA00011738"/>
    </source>
</evidence>
<dbReference type="Gene3D" id="3.40.50.10240">
    <property type="entry name" value="Thiamin pyrophosphokinase, catalytic domain"/>
    <property type="match status" value="1"/>
</dbReference>